<evidence type="ECO:0000313" key="3">
    <source>
        <dbReference type="Proteomes" id="UP001497472"/>
    </source>
</evidence>
<keyword evidence="3" id="KW-1185">Reference proteome</keyword>
<dbReference type="InterPro" id="IPR009832">
    <property type="entry name" value="DUF1397"/>
</dbReference>
<dbReference type="Pfam" id="PF07165">
    <property type="entry name" value="DUF1397"/>
    <property type="match status" value="1"/>
</dbReference>
<organism evidence="2 3">
    <name type="scientific">Leptosia nina</name>
    <dbReference type="NCBI Taxonomy" id="320188"/>
    <lineage>
        <taxon>Eukaryota</taxon>
        <taxon>Metazoa</taxon>
        <taxon>Ecdysozoa</taxon>
        <taxon>Arthropoda</taxon>
        <taxon>Hexapoda</taxon>
        <taxon>Insecta</taxon>
        <taxon>Pterygota</taxon>
        <taxon>Neoptera</taxon>
        <taxon>Endopterygota</taxon>
        <taxon>Lepidoptera</taxon>
        <taxon>Glossata</taxon>
        <taxon>Ditrysia</taxon>
        <taxon>Papilionoidea</taxon>
        <taxon>Pieridae</taxon>
        <taxon>Pierinae</taxon>
        <taxon>Leptosia</taxon>
    </lineage>
</organism>
<name>A0AAV1JVV0_9NEOP</name>
<accession>A0AAV1JVV0</accession>
<sequence length="287" mass="31879">MLTKLLLVAMLAVGSFANMYKLKEEDKERFRTAIGNTCEDNGAGDKKEQAVAALEPFFVCFHDIVDVVAVELEIKAAKSADTLNNVFKKYCDKAPELKGCVSSFFDAVYPCLPASSRDHLAADKEATGNFGDYLCNDNAKNLVSYITDGSRDCFNERDGYIGECVNKLREGIDVEEEQKHLSVKAFCNRLVSFSTCAAQNMELCTSPTHNKLMDEFNKYLSNSTPCRDWVNIKLYYYAAYITRPSSGPQLGSSTLLKRSLWGGAHAQAPKGLENTVVYVKYIMLVAL</sequence>
<evidence type="ECO:0000256" key="1">
    <source>
        <dbReference type="SAM" id="SignalP"/>
    </source>
</evidence>
<gene>
    <name evidence="2" type="ORF">LNINA_LOCUS11909</name>
</gene>
<dbReference type="AlphaFoldDB" id="A0AAV1JVV0"/>
<comment type="caution">
    <text evidence="2">The sequence shown here is derived from an EMBL/GenBank/DDBJ whole genome shotgun (WGS) entry which is preliminary data.</text>
</comment>
<keyword evidence="1" id="KW-0732">Signal</keyword>
<dbReference type="PANTHER" id="PTHR20997">
    <property type="entry name" value="EG:BACR42I17.2 PROTEIN-RELATED"/>
    <property type="match status" value="1"/>
</dbReference>
<dbReference type="EMBL" id="CAVLEF010000163">
    <property type="protein sequence ID" value="CAK1552881.1"/>
    <property type="molecule type" value="Genomic_DNA"/>
</dbReference>
<feature type="chain" id="PRO_5043359567" evidence="1">
    <location>
        <begin position="18"/>
        <end position="287"/>
    </location>
</feature>
<dbReference type="Proteomes" id="UP001497472">
    <property type="component" value="Unassembled WGS sequence"/>
</dbReference>
<protein>
    <submittedName>
        <fullName evidence="2">Uncharacterized protein</fullName>
    </submittedName>
</protein>
<evidence type="ECO:0000313" key="2">
    <source>
        <dbReference type="EMBL" id="CAK1552881.1"/>
    </source>
</evidence>
<proteinExistence type="predicted"/>
<reference evidence="2 3" key="1">
    <citation type="submission" date="2023-11" db="EMBL/GenBank/DDBJ databases">
        <authorList>
            <person name="Okamura Y."/>
        </authorList>
    </citation>
    <scope>NUCLEOTIDE SEQUENCE [LARGE SCALE GENOMIC DNA]</scope>
</reference>
<feature type="signal peptide" evidence="1">
    <location>
        <begin position="1"/>
        <end position="17"/>
    </location>
</feature>
<dbReference type="PANTHER" id="PTHR20997:SF2">
    <property type="entry name" value="EG:BACR42I17.2 PROTEIN-RELATED"/>
    <property type="match status" value="1"/>
</dbReference>